<evidence type="ECO:0000313" key="1">
    <source>
        <dbReference type="EMBL" id="ELW64342.1"/>
    </source>
</evidence>
<name>L9KT16_TUPCH</name>
<organism evidence="1 2">
    <name type="scientific">Tupaia chinensis</name>
    <name type="common">Chinese tree shrew</name>
    <name type="synonym">Tupaia belangeri chinensis</name>
    <dbReference type="NCBI Taxonomy" id="246437"/>
    <lineage>
        <taxon>Eukaryota</taxon>
        <taxon>Metazoa</taxon>
        <taxon>Chordata</taxon>
        <taxon>Craniata</taxon>
        <taxon>Vertebrata</taxon>
        <taxon>Euteleostomi</taxon>
        <taxon>Mammalia</taxon>
        <taxon>Eutheria</taxon>
        <taxon>Euarchontoglires</taxon>
        <taxon>Scandentia</taxon>
        <taxon>Tupaiidae</taxon>
        <taxon>Tupaia</taxon>
    </lineage>
</organism>
<accession>L9KT16</accession>
<keyword evidence="2" id="KW-1185">Reference proteome</keyword>
<dbReference type="AlphaFoldDB" id="L9KT16"/>
<dbReference type="EMBL" id="KB320739">
    <property type="protein sequence ID" value="ELW64342.1"/>
    <property type="molecule type" value="Genomic_DNA"/>
</dbReference>
<proteinExistence type="predicted"/>
<gene>
    <name evidence="1" type="ORF">TREES_T100001555</name>
</gene>
<reference evidence="2" key="1">
    <citation type="submission" date="2012-07" db="EMBL/GenBank/DDBJ databases">
        <title>Genome of the Chinese tree shrew, a rising model animal genetically related to primates.</title>
        <authorList>
            <person name="Zhang G."/>
            <person name="Fan Y."/>
            <person name="Yao Y."/>
            <person name="Huang Z."/>
        </authorList>
    </citation>
    <scope>NUCLEOTIDE SEQUENCE [LARGE SCALE GENOMIC DNA]</scope>
</reference>
<reference evidence="2" key="2">
    <citation type="journal article" date="2013" name="Nat. Commun.">
        <title>Genome of the Chinese tree shrew.</title>
        <authorList>
            <person name="Fan Y."/>
            <person name="Huang Z.Y."/>
            <person name="Cao C.C."/>
            <person name="Chen C.S."/>
            <person name="Chen Y.X."/>
            <person name="Fan D.D."/>
            <person name="He J."/>
            <person name="Hou H.L."/>
            <person name="Hu L."/>
            <person name="Hu X.T."/>
            <person name="Jiang X.T."/>
            <person name="Lai R."/>
            <person name="Lang Y.S."/>
            <person name="Liang B."/>
            <person name="Liao S.G."/>
            <person name="Mu D."/>
            <person name="Ma Y.Y."/>
            <person name="Niu Y.Y."/>
            <person name="Sun X.Q."/>
            <person name="Xia J.Q."/>
            <person name="Xiao J."/>
            <person name="Xiong Z.Q."/>
            <person name="Xu L."/>
            <person name="Yang L."/>
            <person name="Zhang Y."/>
            <person name="Zhao W."/>
            <person name="Zhao X.D."/>
            <person name="Zheng Y.T."/>
            <person name="Zhou J.M."/>
            <person name="Zhu Y.B."/>
            <person name="Zhang G.J."/>
            <person name="Wang J."/>
            <person name="Yao Y.G."/>
        </authorList>
    </citation>
    <scope>NUCLEOTIDE SEQUENCE [LARGE SCALE GENOMIC DNA]</scope>
</reference>
<protein>
    <submittedName>
        <fullName evidence="1">Uncharacterized protein</fullName>
    </submittedName>
</protein>
<dbReference type="Proteomes" id="UP000011518">
    <property type="component" value="Unassembled WGS sequence"/>
</dbReference>
<dbReference type="InParanoid" id="L9KT16"/>
<sequence>MTASRPLRKPKEDFHSRGIRVLRTFILENDTDWGYKTPQRNGAAIRPWPELEWRRHPPMPPNAHRVGWCIRGEFLIVNVYARVLHYGSYDTAEGERQVEMNPILTRRHINSAIGKTLCAMGTPPSTGKTCEGGFIMATAKVSGRVSQVSEVQKIKEKLSIAPRFWSSQCAKTEQEPTGGVGGGAARELCLVVLMDIAMST</sequence>
<evidence type="ECO:0000313" key="2">
    <source>
        <dbReference type="Proteomes" id="UP000011518"/>
    </source>
</evidence>